<comment type="caution">
    <text evidence="1">The sequence shown here is derived from an EMBL/GenBank/DDBJ whole genome shotgun (WGS) entry which is preliminary data.</text>
</comment>
<keyword evidence="2" id="KW-1185">Reference proteome</keyword>
<proteinExistence type="predicted"/>
<evidence type="ECO:0000313" key="1">
    <source>
        <dbReference type="EMBL" id="KQK85051.1"/>
    </source>
</evidence>
<protein>
    <submittedName>
        <fullName evidence="1">Uncharacterized protein</fullName>
    </submittedName>
</protein>
<accession>A0A0Q3PV47</accession>
<evidence type="ECO:0000313" key="2">
    <source>
        <dbReference type="Proteomes" id="UP000051836"/>
    </source>
</evidence>
<reference evidence="1 2" key="1">
    <citation type="submission" date="2015-10" db="EMBL/GenBank/DDBJ databases">
        <authorList>
            <person name="Gilbert D.G."/>
        </authorList>
    </citation>
    <scope>NUCLEOTIDE SEQUENCE [LARGE SCALE GENOMIC DNA]</scope>
    <source>
        <strain evidence="1">FVVF132</strain>
    </source>
</reference>
<name>A0A0Q3PV47_AMAAE</name>
<dbReference type="EMBL" id="LMAW01000892">
    <property type="protein sequence ID" value="KQK85051.1"/>
    <property type="molecule type" value="Genomic_DNA"/>
</dbReference>
<sequence length="84" mass="9207">MGYKWQLCDDTAPESMVFQFQETTAKATLAVLQLNAFEPSAYNANNITEDNASTNIVCCYELEKPYNKTLVKGNAGAGASLKHL</sequence>
<gene>
    <name evidence="1" type="ORF">AAES_43133</name>
</gene>
<organism evidence="1 2">
    <name type="scientific">Amazona aestiva</name>
    <name type="common">Blue-fronted Amazon parrot</name>
    <dbReference type="NCBI Taxonomy" id="12930"/>
    <lineage>
        <taxon>Eukaryota</taxon>
        <taxon>Metazoa</taxon>
        <taxon>Chordata</taxon>
        <taxon>Craniata</taxon>
        <taxon>Vertebrata</taxon>
        <taxon>Euteleostomi</taxon>
        <taxon>Archelosauria</taxon>
        <taxon>Archosauria</taxon>
        <taxon>Dinosauria</taxon>
        <taxon>Saurischia</taxon>
        <taxon>Theropoda</taxon>
        <taxon>Coelurosauria</taxon>
        <taxon>Aves</taxon>
        <taxon>Neognathae</taxon>
        <taxon>Neoaves</taxon>
        <taxon>Telluraves</taxon>
        <taxon>Australaves</taxon>
        <taxon>Psittaciformes</taxon>
        <taxon>Psittacidae</taxon>
        <taxon>Amazona</taxon>
    </lineage>
</organism>
<dbReference type="Proteomes" id="UP000051836">
    <property type="component" value="Unassembled WGS sequence"/>
</dbReference>
<dbReference type="AlphaFoldDB" id="A0A0Q3PV47"/>